<feature type="compositionally biased region" description="Polar residues" evidence="1">
    <location>
        <begin position="72"/>
        <end position="86"/>
    </location>
</feature>
<name>R9TRC7_9CAUD</name>
<gene>
    <name evidence="2" type="ORF">AEPG_00002</name>
</gene>
<evidence type="ECO:0000313" key="2">
    <source>
        <dbReference type="EMBL" id="AGN34049.1"/>
    </source>
</evidence>
<proteinExistence type="predicted"/>
<feature type="region of interest" description="Disordered" evidence="1">
    <location>
        <begin position="72"/>
        <end position="92"/>
    </location>
</feature>
<organism evidence="2 3">
    <name type="scientific">Aeromonas phage pIS4-A</name>
    <dbReference type="NCBI Taxonomy" id="754050"/>
    <lineage>
        <taxon>Viruses</taxon>
        <taxon>Duplodnaviria</taxon>
        <taxon>Heunggongvirae</taxon>
        <taxon>Uroviricota</taxon>
        <taxon>Caudoviricetes</taxon>
        <taxon>Roufvirus</taxon>
        <taxon>Roufvirus pIS4A</taxon>
    </lineage>
</organism>
<keyword evidence="3" id="KW-1185">Reference proteome</keyword>
<accession>R9TRC7</accession>
<sequence>MREGKLCLHMESYLRKKDFHHPVAEGHHLPGLEGLTSISTLDISGLGLLLTDSGMSLAGLKRQRRQTQQCLKLSSGYQKTHTNHLQPSMRFK</sequence>
<protein>
    <submittedName>
        <fullName evidence="2">Uncharacterized protein</fullName>
    </submittedName>
</protein>
<reference evidence="2 3" key="1">
    <citation type="submission" date="2010-11" db="EMBL/GenBank/DDBJ databases">
        <title>The Genome Sequence of Aeromonas phage pIS4-A.</title>
        <authorList>
            <consortium name="The Broad Institute Genome Sequencing Platform"/>
            <person name="Henn M.R."/>
            <person name="Wolf A."/>
            <person name="Jost G."/>
            <person name="Levin J."/>
            <person name="Malboeuf C."/>
            <person name="Casali M."/>
            <person name="Russ C."/>
            <person name="Lennon N."/>
            <person name="Chapman S.B."/>
            <person name="Erlich R."/>
            <person name="Young S.K."/>
            <person name="Yandava C."/>
            <person name="Zeng Q."/>
            <person name="Alvarado L."/>
            <person name="Anderson S."/>
            <person name="Berlin A."/>
            <person name="Chen Z."/>
            <person name="Freedman E."/>
            <person name="Gellesch M."/>
            <person name="Goldberg J."/>
            <person name="Green L."/>
            <person name="Griggs A."/>
            <person name="Gujja S."/>
            <person name="Heilman E.R."/>
            <person name="Heiman D."/>
            <person name="Hollinger A."/>
            <person name="Howarth C."/>
            <person name="Larson L."/>
            <person name="Mehta T."/>
            <person name="Pearson M."/>
            <person name="Roberts A."/>
            <person name="Ryan E."/>
            <person name="Saif S."/>
            <person name="Shea T."/>
            <person name="Shenoy N."/>
            <person name="Sisk P."/>
            <person name="Stolte C."/>
            <person name="Sykes S."/>
            <person name="White J."/>
            <person name="Haas B."/>
            <person name="Nusbaum C."/>
            <person name="Birren B."/>
        </authorList>
    </citation>
    <scope>NUCLEOTIDE SEQUENCE [LARGE SCALE GENOMIC DNA]</scope>
    <source>
        <strain evidence="3">pIS4-A</strain>
    </source>
</reference>
<dbReference type="EMBL" id="JF974294">
    <property type="protein sequence ID" value="AGN34049.1"/>
    <property type="molecule type" value="Genomic_DNA"/>
</dbReference>
<dbReference type="Proteomes" id="UP000221746">
    <property type="component" value="Segment"/>
</dbReference>
<evidence type="ECO:0000313" key="3">
    <source>
        <dbReference type="Proteomes" id="UP000221746"/>
    </source>
</evidence>
<evidence type="ECO:0000256" key="1">
    <source>
        <dbReference type="SAM" id="MobiDB-lite"/>
    </source>
</evidence>